<feature type="binding site" evidence="23">
    <location>
        <position position="856"/>
    </location>
    <ligand>
        <name>methylcob(III)alamin</name>
        <dbReference type="ChEBI" id="CHEBI:28115"/>
    </ligand>
</feature>
<dbReference type="Gene3D" id="3.20.20.330">
    <property type="entry name" value="Homocysteine-binding-like domain"/>
    <property type="match status" value="1"/>
</dbReference>
<feature type="binding site" evidence="23">
    <location>
        <position position="688"/>
    </location>
    <ligand>
        <name>methylcob(III)alamin</name>
        <dbReference type="ChEBI" id="CHEBI:28115"/>
    </ligand>
</feature>
<feature type="domain" description="B12-binding" evidence="28">
    <location>
        <begin position="742"/>
        <end position="877"/>
    </location>
</feature>
<organism evidence="30 31">
    <name type="scientific">Sumerlaea chitinivorans</name>
    <dbReference type="NCBI Taxonomy" id="2250252"/>
    <lineage>
        <taxon>Bacteria</taxon>
        <taxon>Candidatus Sumerlaeota</taxon>
        <taxon>Candidatus Sumerlaeia</taxon>
        <taxon>Candidatus Sumerlaeales</taxon>
        <taxon>Candidatus Sumerlaeaceae</taxon>
        <taxon>Candidatus Sumerlaea</taxon>
    </lineage>
</organism>
<dbReference type="InterPro" id="IPR000489">
    <property type="entry name" value="Pterin-binding_dom"/>
</dbReference>
<comment type="cofactor">
    <cofactor evidence="2 21 24">
        <name>Zn(2+)</name>
        <dbReference type="ChEBI" id="CHEBI:29105"/>
    </cofactor>
</comment>
<evidence type="ECO:0000256" key="2">
    <source>
        <dbReference type="ARBA" id="ARBA00001947"/>
    </source>
</evidence>
<dbReference type="InterPro" id="IPR036724">
    <property type="entry name" value="Cobalamin-bd_sf"/>
</dbReference>
<feature type="binding site" evidence="23">
    <location>
        <begin position="1186"/>
        <end position="1187"/>
    </location>
    <ligand>
        <name>S-adenosyl-L-methionine</name>
        <dbReference type="ChEBI" id="CHEBI:59789"/>
    </ligand>
</feature>
<feature type="binding site" description="axial binding residue" evidence="22">
    <location>
        <position position="755"/>
    </location>
    <ligand>
        <name>methylcob(III)alamin</name>
        <dbReference type="ChEBI" id="CHEBI:28115"/>
    </ligand>
    <ligandPart>
        <name>Co</name>
        <dbReference type="ChEBI" id="CHEBI:27638"/>
    </ligandPart>
</feature>
<evidence type="ECO:0000256" key="24">
    <source>
        <dbReference type="PROSITE-ProRule" id="PRU00333"/>
    </source>
</evidence>
<dbReference type="Proteomes" id="UP000262583">
    <property type="component" value="Chromosome"/>
</dbReference>
<dbReference type="EC" id="2.1.1.13" evidence="6 20"/>
<dbReference type="UniPathway" id="UPA00051">
    <property type="reaction ID" value="UER00081"/>
</dbReference>
<dbReference type="FunFam" id="1.10.1240.10:FF:000001">
    <property type="entry name" value="Methionine synthase"/>
    <property type="match status" value="1"/>
</dbReference>
<evidence type="ECO:0000256" key="4">
    <source>
        <dbReference type="ARBA" id="ARBA00005178"/>
    </source>
</evidence>
<evidence type="ECO:0000256" key="20">
    <source>
        <dbReference type="NCBIfam" id="TIGR02082"/>
    </source>
</evidence>
<dbReference type="Pfam" id="PF02310">
    <property type="entry name" value="B12-binding"/>
    <property type="match status" value="1"/>
</dbReference>
<evidence type="ECO:0000259" key="27">
    <source>
        <dbReference type="PROSITE" id="PS50974"/>
    </source>
</evidence>
<dbReference type="FunFam" id="3.20.20.330:FF:000001">
    <property type="entry name" value="Methionine synthase"/>
    <property type="match status" value="1"/>
</dbReference>
<keyword evidence="13 21" id="KW-0479">Metal-binding</keyword>
<dbReference type="GO" id="GO:0050667">
    <property type="term" value="P:homocysteine metabolic process"/>
    <property type="evidence" value="ECO:0007669"/>
    <property type="project" value="TreeGrafter"/>
</dbReference>
<evidence type="ECO:0000256" key="16">
    <source>
        <dbReference type="ARBA" id="ARBA00023167"/>
    </source>
</evidence>
<evidence type="ECO:0000256" key="22">
    <source>
        <dbReference type="PIRSR" id="PIRSR000381-1"/>
    </source>
</evidence>
<feature type="binding site" evidence="23">
    <location>
        <position position="800"/>
    </location>
    <ligand>
        <name>methylcob(III)alamin</name>
        <dbReference type="ChEBI" id="CHEBI:28115"/>
    </ligand>
</feature>
<dbReference type="PANTHER" id="PTHR45833:SF1">
    <property type="entry name" value="METHIONINE SYNTHASE"/>
    <property type="match status" value="1"/>
</dbReference>
<evidence type="ECO:0000256" key="6">
    <source>
        <dbReference type="ARBA" id="ARBA00012032"/>
    </source>
</evidence>
<dbReference type="Gene3D" id="1.10.1240.10">
    <property type="entry name" value="Methionine synthase domain"/>
    <property type="match status" value="1"/>
</dbReference>
<keyword evidence="11 21" id="KW-0808">Transferase</keyword>
<feature type="binding site" evidence="23">
    <location>
        <position position="1131"/>
    </location>
    <ligand>
        <name>S-adenosyl-L-methionine</name>
        <dbReference type="ChEBI" id="CHEBI:59789"/>
    </ligand>
</feature>
<dbReference type="Gene3D" id="3.20.20.20">
    <property type="entry name" value="Dihydropteroate synthase-like"/>
    <property type="match status" value="1"/>
</dbReference>
<gene>
    <name evidence="30" type="ORF">BRCON_1186</name>
</gene>
<dbReference type="SUPFAM" id="SSF47644">
    <property type="entry name" value="Methionine synthase domain"/>
    <property type="match status" value="1"/>
</dbReference>
<dbReference type="CDD" id="cd02069">
    <property type="entry name" value="methionine_synthase_B12_BD"/>
    <property type="match status" value="1"/>
</dbReference>
<evidence type="ECO:0000259" key="26">
    <source>
        <dbReference type="PROSITE" id="PS50972"/>
    </source>
</evidence>
<evidence type="ECO:0000256" key="5">
    <source>
        <dbReference type="ARBA" id="ARBA00010398"/>
    </source>
</evidence>
<dbReference type="InterPro" id="IPR036594">
    <property type="entry name" value="Meth_synthase_dom"/>
</dbReference>
<keyword evidence="8 21" id="KW-0489">Methyltransferase</keyword>
<dbReference type="PROSITE" id="PS50972">
    <property type="entry name" value="PTERIN_BINDING"/>
    <property type="match status" value="1"/>
</dbReference>
<dbReference type="InterPro" id="IPR037010">
    <property type="entry name" value="VitB12-dep_Met_synth_activ_sf"/>
</dbReference>
<dbReference type="Gene3D" id="1.10.288.10">
    <property type="entry name" value="Cobalamin-dependent Methionine Synthase, domain 2"/>
    <property type="match status" value="1"/>
</dbReference>
<evidence type="ECO:0000256" key="14">
    <source>
        <dbReference type="ARBA" id="ARBA00022737"/>
    </source>
</evidence>
<dbReference type="PROSITE" id="PS50970">
    <property type="entry name" value="HCY"/>
    <property type="match status" value="1"/>
</dbReference>
<dbReference type="CDD" id="cd00740">
    <property type="entry name" value="MeTr"/>
    <property type="match status" value="1"/>
</dbReference>
<evidence type="ECO:0000259" key="29">
    <source>
        <dbReference type="PROSITE" id="PS51337"/>
    </source>
</evidence>
<dbReference type="InterPro" id="IPR003759">
    <property type="entry name" value="Cbl-bd_cap"/>
</dbReference>
<feature type="domain" description="Hcy-binding" evidence="25">
    <location>
        <begin position="4"/>
        <end position="322"/>
    </location>
</feature>
<dbReference type="Pfam" id="PF00809">
    <property type="entry name" value="Pterin_bind"/>
    <property type="match status" value="1"/>
</dbReference>
<evidence type="ECO:0000259" key="28">
    <source>
        <dbReference type="PROSITE" id="PS51332"/>
    </source>
</evidence>
<feature type="binding site" evidence="23">
    <location>
        <position position="804"/>
    </location>
    <ligand>
        <name>methylcob(III)alamin</name>
        <dbReference type="ChEBI" id="CHEBI:28115"/>
    </ligand>
</feature>
<dbReference type="EMBL" id="CP030759">
    <property type="protein sequence ID" value="AXA35963.1"/>
    <property type="molecule type" value="Genomic_DNA"/>
</dbReference>
<dbReference type="GO" id="GO:0005829">
    <property type="term" value="C:cytosol"/>
    <property type="evidence" value="ECO:0007669"/>
    <property type="project" value="TreeGrafter"/>
</dbReference>
<evidence type="ECO:0000256" key="3">
    <source>
        <dbReference type="ARBA" id="ARBA00001956"/>
    </source>
</evidence>
<dbReference type="NCBIfam" id="TIGR02082">
    <property type="entry name" value="metH"/>
    <property type="match status" value="1"/>
</dbReference>
<name>A0A2Z4Y624_SUMC1</name>
<feature type="domain" description="Pterin-binding" evidence="26">
    <location>
        <begin position="353"/>
        <end position="614"/>
    </location>
</feature>
<dbReference type="Pfam" id="PF02574">
    <property type="entry name" value="S-methyl_trans"/>
    <property type="match status" value="1"/>
</dbReference>
<dbReference type="GO" id="GO:0032259">
    <property type="term" value="P:methylation"/>
    <property type="evidence" value="ECO:0007669"/>
    <property type="project" value="UniProtKB-KW"/>
</dbReference>
<feature type="domain" description="AdoMet activation" evidence="27">
    <location>
        <begin position="893"/>
        <end position="1224"/>
    </location>
</feature>
<evidence type="ECO:0000256" key="11">
    <source>
        <dbReference type="ARBA" id="ARBA00022679"/>
    </source>
</evidence>
<comment type="similarity">
    <text evidence="5">Belongs to the vitamin-B12 dependent methionine synthase family.</text>
</comment>
<evidence type="ECO:0000256" key="21">
    <source>
        <dbReference type="PIRNR" id="PIRNR000381"/>
    </source>
</evidence>
<dbReference type="InterPro" id="IPR036589">
    <property type="entry name" value="HCY_dom_sf"/>
</dbReference>
<reference evidence="30 31" key="1">
    <citation type="submission" date="2018-05" db="EMBL/GenBank/DDBJ databases">
        <title>A metagenomic window into the 2 km-deep terrestrial subsurface aquifer revealed taxonomically and functionally diverse microbial community comprising novel uncultured bacterial lineages.</title>
        <authorList>
            <person name="Kadnikov V.V."/>
            <person name="Mardanov A.V."/>
            <person name="Beletsky A.V."/>
            <person name="Banks D."/>
            <person name="Pimenov N.V."/>
            <person name="Frank Y.A."/>
            <person name="Karnachuk O.V."/>
            <person name="Ravin N.V."/>
        </authorList>
    </citation>
    <scope>NUCLEOTIDE SEQUENCE [LARGE SCALE GENOMIC DNA]</scope>
    <source>
        <strain evidence="30">BY</strain>
    </source>
</reference>
<evidence type="ECO:0000256" key="12">
    <source>
        <dbReference type="ARBA" id="ARBA00022691"/>
    </source>
</evidence>
<dbReference type="Gene3D" id="3.40.50.280">
    <property type="entry name" value="Cobalamin-binding domain"/>
    <property type="match status" value="1"/>
</dbReference>
<keyword evidence="9 21" id="KW-0028">Amino-acid biosynthesis</keyword>
<evidence type="ECO:0000256" key="17">
    <source>
        <dbReference type="ARBA" id="ARBA00023285"/>
    </source>
</evidence>
<comment type="function">
    <text evidence="18 21">Catalyzes the transfer of a methyl group from methyl-cobalamin to homocysteine, yielding enzyme-bound cob(I)alamin and methionine. Subsequently, remethylates the cofactor using methyltetrahydrofolate.</text>
</comment>
<dbReference type="InterPro" id="IPR011822">
    <property type="entry name" value="MetH"/>
</dbReference>
<evidence type="ECO:0000256" key="9">
    <source>
        <dbReference type="ARBA" id="ARBA00022605"/>
    </source>
</evidence>
<dbReference type="FunFam" id="3.20.20.20:FF:000002">
    <property type="entry name" value="Methionine synthase"/>
    <property type="match status" value="1"/>
</dbReference>
<evidence type="ECO:0000256" key="23">
    <source>
        <dbReference type="PIRSR" id="PIRSR000381-2"/>
    </source>
</evidence>
<dbReference type="Gene3D" id="3.10.196.10">
    <property type="entry name" value="Vitamin B12-dependent methionine synthase, activation domain"/>
    <property type="match status" value="1"/>
</dbReference>
<dbReference type="Pfam" id="PF02965">
    <property type="entry name" value="Met_synt_B12"/>
    <property type="match status" value="1"/>
</dbReference>
<proteinExistence type="inferred from homology"/>
<keyword evidence="16 21" id="KW-0486">Methionine biosynthesis</keyword>
<accession>A0A2Z4Y624</accession>
<comment type="domain">
    <text evidence="21">Modular enzyme with four functionally distinct domains. The isolated Hcy-binding domain catalyzes methyl transfer from free methylcobalamin to homocysteine. The Hcy-binding domain in association with the pterin-binding domain catalyzes the methylation of cob(I)alamin by methyltetrahydrofolate and the methylation of homocysteine. The B12-binding domain binds the cofactor. The AdoMet activation domain binds S-adenosyl-L-methionine. Under aerobic conditions cob(I)alamin can be converted to inactive cob(II)alamin. Reductive methylation by S-adenosyl-L-methionine and flavodoxin regenerates methylcobalamin.</text>
</comment>
<dbReference type="KEGG" id="schv:BRCON_1186"/>
<dbReference type="GO" id="GO:0008705">
    <property type="term" value="F:methionine synthase activity"/>
    <property type="evidence" value="ECO:0007669"/>
    <property type="project" value="UniProtKB-UniRule"/>
</dbReference>
<keyword evidence="17 21" id="KW-0170">Cobalt</keyword>
<evidence type="ECO:0000256" key="8">
    <source>
        <dbReference type="ARBA" id="ARBA00022603"/>
    </source>
</evidence>
<dbReference type="InterPro" id="IPR004223">
    <property type="entry name" value="VitB12-dep_Met_synth_activ_dom"/>
</dbReference>
<dbReference type="SUPFAM" id="SSF56507">
    <property type="entry name" value="Methionine synthase activation domain-like"/>
    <property type="match status" value="1"/>
</dbReference>
<sequence length="1231" mass="136567">MPDLPRIEELLKSRILILDGAMGTMIQRHQLQEDDYRGERFAAHPAPLKGCNDLLCLTRPDVVRDIHAQYLAAGADIIETNSFNANAISLSDYGLEALAYELNVAAARVARQAVEEAQALDRPRFVAGAIGPTNRTLSLAIDVSNPSKRTHSFDDFVAAYREQARGLLDGGVDLLLCETVFDTLVLKAALYAIEEEFAARGQRVPVMVSVTITDQSGRTLSGQTLEAFWISIAHANLLSVGVNCALGAAQMRPFMEELASMAPIYTSCYPNAGLPNAFGGFDETPESMAGVLAEFAREGWLNIVGGCCGTTPAHIEAIARAVRECPPRQPKPQERLTRFSGLEPLVLRPETGLINIGERTNVAGSPKFKKLILEGNYEEALSIARQQVENGANMIDVNMDEPLLDAEAAMVTFLNYVSSEPEIARVPIMVDSSKWSVIEAALKCIQGKAVVNSISLKEGEEYFCECARRARRFGAALVVMAFDEQGQADTKQRKFAICERAYRLLTEKVGFPPEDIIFDPNVLTVATGIEEHNNYAVEFIEAVRLIKEKLPHAKTSGGISNVSFSFRGNNVVREAMHSVFLYHAIKAGLDMAIVNAGQLAVYEEIEPELRELVEDVILNRRPDATERLMAFAERVKATGRSEEKQVAWRSEPVEQRLAHALIRGIVDYIEQDVLEALEKYGKPLAVIEGPLMEGMNIVGDLFGQGKMFLPQVVKSARVMKKAVAVLLPYLEAEKRSTGGHSQGRFLIATVKGDVHDIGKNIVSVVLACNNYEVIDLGVMVPCEQILAAAREHKADIIGLSGLITPSLDEMIHVASEMERQGFRIPLLIGGATTSKAHTAVKIAPAYSGPVIHVLDASRAVGVVGNLLNPETSQDFINQYREEQERLRTEYAQRQSEGKLLPIEVARERRFKVDWSQETPPTPEFLGIRVLDDLPLSELVPFIDWSPFFHAWEIRGRYPQLLEDPKVGERARELFEDAQNLLQRIIDERLLHACGVYGFFPANSVGDDVEVYEDDSRQSVRAIFHFLRQQMPKSSGEPNLCLADFIAPKDTGVRDYIGAFAVTAGHGADALVAEFERQHDDYNAIMVKALADRLAEAFAEYLHKRVRAEWGYGRDEQLSYEDLIRERYRGIRPAAGYPACPDHTEKRTLFDLLEVERNAGITLTESFAMIPPASVSGLYFSHVSAKYFAVGKLGKDQIVDYHRRKNMTIAEVERWLSPYLSYSPAEESSERS</sequence>
<keyword evidence="15 21" id="KW-0862">Zinc</keyword>
<dbReference type="PANTHER" id="PTHR45833">
    <property type="entry name" value="METHIONINE SYNTHASE"/>
    <property type="match status" value="1"/>
</dbReference>
<feature type="binding site" evidence="22 24">
    <location>
        <position position="244"/>
    </location>
    <ligand>
        <name>Zn(2+)</name>
        <dbReference type="ChEBI" id="CHEBI:29105"/>
    </ligand>
</feature>
<keyword evidence="12 21" id="KW-0949">S-adenosyl-L-methionine</keyword>
<comment type="cofactor">
    <cofactor evidence="3 21 22">
        <name>methylcob(III)alamin</name>
        <dbReference type="ChEBI" id="CHEBI:28115"/>
    </cofactor>
</comment>
<dbReference type="PROSITE" id="PS50974">
    <property type="entry name" value="ADOMET_ACTIVATION"/>
    <property type="match status" value="1"/>
</dbReference>
<dbReference type="SMART" id="SM01018">
    <property type="entry name" value="B12-binding_2"/>
    <property type="match status" value="1"/>
</dbReference>
<dbReference type="PROSITE" id="PS51337">
    <property type="entry name" value="B12_BINDING_NTER"/>
    <property type="match status" value="1"/>
</dbReference>
<dbReference type="FunFam" id="3.40.50.280:FF:000001">
    <property type="entry name" value="Methionine synthase"/>
    <property type="match status" value="1"/>
</dbReference>
<dbReference type="NCBIfam" id="NF007024">
    <property type="entry name" value="PRK09490.1"/>
    <property type="match status" value="1"/>
</dbReference>
<evidence type="ECO:0000313" key="30">
    <source>
        <dbReference type="EMBL" id="AXA35963.1"/>
    </source>
</evidence>
<dbReference type="InterPro" id="IPR033706">
    <property type="entry name" value="Met_synthase_B12-bd"/>
</dbReference>
<dbReference type="InterPro" id="IPR006158">
    <property type="entry name" value="Cobalamin-bd"/>
</dbReference>
<dbReference type="PIRSF" id="PIRSF000381">
    <property type="entry name" value="MetH"/>
    <property type="match status" value="1"/>
</dbReference>
<feature type="binding site" evidence="22 24">
    <location>
        <position position="307"/>
    </location>
    <ligand>
        <name>Zn(2+)</name>
        <dbReference type="ChEBI" id="CHEBI:29105"/>
    </ligand>
</feature>
<evidence type="ECO:0000256" key="7">
    <source>
        <dbReference type="ARBA" id="ARBA00013998"/>
    </source>
</evidence>
<feature type="binding site" evidence="23">
    <location>
        <begin position="752"/>
        <end position="756"/>
    </location>
    <ligand>
        <name>methylcob(III)alamin</name>
        <dbReference type="ChEBI" id="CHEBI:28115"/>
    </ligand>
</feature>
<evidence type="ECO:0000256" key="13">
    <source>
        <dbReference type="ARBA" id="ARBA00022723"/>
    </source>
</evidence>
<comment type="pathway">
    <text evidence="4 21">Amino-acid biosynthesis; L-methionine biosynthesis via de novo pathway; L-methionine from L-homocysteine (MetH route): step 1/1.</text>
</comment>
<dbReference type="GO" id="GO:0008270">
    <property type="term" value="F:zinc ion binding"/>
    <property type="evidence" value="ECO:0007669"/>
    <property type="project" value="UniProtKB-UniRule"/>
</dbReference>
<dbReference type="InterPro" id="IPR003726">
    <property type="entry name" value="HCY_dom"/>
</dbReference>
<dbReference type="SUPFAM" id="SSF51717">
    <property type="entry name" value="Dihydropteroate synthetase-like"/>
    <property type="match status" value="1"/>
</dbReference>
<feature type="binding site" evidence="23">
    <location>
        <position position="943"/>
    </location>
    <ligand>
        <name>S-adenosyl-L-methionine</name>
        <dbReference type="ChEBI" id="CHEBI:59789"/>
    </ligand>
</feature>
<evidence type="ECO:0000256" key="15">
    <source>
        <dbReference type="ARBA" id="ARBA00022833"/>
    </source>
</evidence>
<evidence type="ECO:0000256" key="19">
    <source>
        <dbReference type="ARBA" id="ARBA00031040"/>
    </source>
</evidence>
<dbReference type="GO" id="GO:0031419">
    <property type="term" value="F:cobalamin binding"/>
    <property type="evidence" value="ECO:0007669"/>
    <property type="project" value="UniProtKB-UniRule"/>
</dbReference>
<evidence type="ECO:0000256" key="10">
    <source>
        <dbReference type="ARBA" id="ARBA00022628"/>
    </source>
</evidence>
<dbReference type="InterPro" id="IPR011005">
    <property type="entry name" value="Dihydropteroate_synth-like_sf"/>
</dbReference>
<evidence type="ECO:0000256" key="18">
    <source>
        <dbReference type="ARBA" id="ARBA00025552"/>
    </source>
</evidence>
<comment type="catalytic activity">
    <reaction evidence="1 21">
        <text>(6S)-5-methyl-5,6,7,8-tetrahydrofolate + L-homocysteine = (6S)-5,6,7,8-tetrahydrofolate + L-methionine</text>
        <dbReference type="Rhea" id="RHEA:11172"/>
        <dbReference type="ChEBI" id="CHEBI:18608"/>
        <dbReference type="ChEBI" id="CHEBI:57453"/>
        <dbReference type="ChEBI" id="CHEBI:57844"/>
        <dbReference type="ChEBI" id="CHEBI:58199"/>
        <dbReference type="EC" id="2.1.1.13"/>
    </reaction>
</comment>
<evidence type="ECO:0000259" key="25">
    <source>
        <dbReference type="PROSITE" id="PS50970"/>
    </source>
</evidence>
<dbReference type="Pfam" id="PF02607">
    <property type="entry name" value="B12-binding_2"/>
    <property type="match status" value="1"/>
</dbReference>
<dbReference type="PROSITE" id="PS51332">
    <property type="entry name" value="B12_BINDING"/>
    <property type="match status" value="1"/>
</dbReference>
<keyword evidence="10 21" id="KW-0846">Cobalamin</keyword>
<dbReference type="SUPFAM" id="SSF52242">
    <property type="entry name" value="Cobalamin (vitamin B12)-binding domain"/>
    <property type="match status" value="1"/>
</dbReference>
<feature type="binding site" evidence="22 24">
    <location>
        <position position="308"/>
    </location>
    <ligand>
        <name>Zn(2+)</name>
        <dbReference type="ChEBI" id="CHEBI:29105"/>
    </ligand>
</feature>
<keyword evidence="14" id="KW-0677">Repeat</keyword>
<feature type="domain" description="B12-binding N-terminal" evidence="29">
    <location>
        <begin position="644"/>
        <end position="738"/>
    </location>
</feature>
<evidence type="ECO:0000313" key="31">
    <source>
        <dbReference type="Proteomes" id="UP000262583"/>
    </source>
</evidence>
<evidence type="ECO:0000256" key="1">
    <source>
        <dbReference type="ARBA" id="ARBA00001700"/>
    </source>
</evidence>
<dbReference type="AlphaFoldDB" id="A0A2Z4Y624"/>
<dbReference type="GO" id="GO:0046653">
    <property type="term" value="P:tetrahydrofolate metabolic process"/>
    <property type="evidence" value="ECO:0007669"/>
    <property type="project" value="TreeGrafter"/>
</dbReference>
<dbReference type="InterPro" id="IPR050554">
    <property type="entry name" value="Met_Synthase/Corrinoid"/>
</dbReference>
<protein>
    <recommendedName>
        <fullName evidence="7 20">Methionine synthase</fullName>
        <ecNumber evidence="6 20">2.1.1.13</ecNumber>
    </recommendedName>
    <alternativeName>
        <fullName evidence="19 21">5-methyltetrahydrofolate--homocysteine methyltransferase</fullName>
    </alternativeName>
</protein>
<dbReference type="SUPFAM" id="SSF82282">
    <property type="entry name" value="Homocysteine S-methyltransferase"/>
    <property type="match status" value="1"/>
</dbReference>